<protein>
    <submittedName>
        <fullName evidence="1">Uncharacterized protein</fullName>
    </submittedName>
</protein>
<evidence type="ECO:0000313" key="1">
    <source>
        <dbReference type="EMBL" id="KAJ2978325.1"/>
    </source>
</evidence>
<sequence>MSVWLPRSSTSHLVRAYSCNAPLAVRSVALASVSQNSRLALHPLYSLNPSATSARWQSTQPSTDRQLHSSSAQNNASATTSNGSGGNDKPLPPAPKEDAPLTTRIWKKVKHEAQHYWHGTKLLAAVLDGRAAMSSRSLPSCSAGTASPLAAAGLSLGVDGDGGLAPLAPVRQATVRKR</sequence>
<gene>
    <name evidence="1" type="ORF">NUW54_g11301</name>
</gene>
<name>A0ACC1NHA0_9APHY</name>
<dbReference type="Proteomes" id="UP001144978">
    <property type="component" value="Unassembled WGS sequence"/>
</dbReference>
<comment type="caution">
    <text evidence="1">The sequence shown here is derived from an EMBL/GenBank/DDBJ whole genome shotgun (WGS) entry which is preliminary data.</text>
</comment>
<reference evidence="1" key="1">
    <citation type="submission" date="2022-08" db="EMBL/GenBank/DDBJ databases">
        <title>Genome Sequence of Pycnoporus sanguineus.</title>
        <authorList>
            <person name="Buettner E."/>
        </authorList>
    </citation>
    <scope>NUCLEOTIDE SEQUENCE</scope>
    <source>
        <strain evidence="1">CG-C14</strain>
    </source>
</reference>
<dbReference type="EMBL" id="JANSHE010004363">
    <property type="protein sequence ID" value="KAJ2978325.1"/>
    <property type="molecule type" value="Genomic_DNA"/>
</dbReference>
<keyword evidence="2" id="KW-1185">Reference proteome</keyword>
<organism evidence="1 2">
    <name type="scientific">Trametes sanguinea</name>
    <dbReference type="NCBI Taxonomy" id="158606"/>
    <lineage>
        <taxon>Eukaryota</taxon>
        <taxon>Fungi</taxon>
        <taxon>Dikarya</taxon>
        <taxon>Basidiomycota</taxon>
        <taxon>Agaricomycotina</taxon>
        <taxon>Agaricomycetes</taxon>
        <taxon>Polyporales</taxon>
        <taxon>Polyporaceae</taxon>
        <taxon>Trametes</taxon>
    </lineage>
</organism>
<accession>A0ACC1NHA0</accession>
<evidence type="ECO:0000313" key="2">
    <source>
        <dbReference type="Proteomes" id="UP001144978"/>
    </source>
</evidence>
<proteinExistence type="predicted"/>